<keyword evidence="6" id="KW-0675">Receptor</keyword>
<dbReference type="InterPro" id="IPR053856">
    <property type="entry name" value="TSLPR_D1"/>
</dbReference>
<evidence type="ECO:0000256" key="8">
    <source>
        <dbReference type="SAM" id="Phobius"/>
    </source>
</evidence>
<dbReference type="InterPro" id="IPR036116">
    <property type="entry name" value="FN3_sf"/>
</dbReference>
<dbReference type="EMBL" id="JAFBMS010000015">
    <property type="protein sequence ID" value="KAG9346631.1"/>
    <property type="molecule type" value="Genomic_DNA"/>
</dbReference>
<gene>
    <name evidence="11" type="ORF">JZ751_006942</name>
</gene>
<keyword evidence="7" id="KW-0325">Glycoprotein</keyword>
<dbReference type="OrthoDB" id="9940625at2759"/>
<keyword evidence="2 8" id="KW-0812">Transmembrane</keyword>
<keyword evidence="5 8" id="KW-0472">Membrane</keyword>
<keyword evidence="4 8" id="KW-1133">Transmembrane helix</keyword>
<evidence type="ECO:0000259" key="10">
    <source>
        <dbReference type="PROSITE" id="PS50853"/>
    </source>
</evidence>
<protein>
    <recommendedName>
        <fullName evidence="10">Fibronectin type-III domain-containing protein</fullName>
    </recommendedName>
</protein>
<feature type="transmembrane region" description="Helical" evidence="8">
    <location>
        <begin position="327"/>
        <end position="349"/>
    </location>
</feature>
<evidence type="ECO:0000256" key="5">
    <source>
        <dbReference type="ARBA" id="ARBA00023136"/>
    </source>
</evidence>
<feature type="signal peptide" evidence="9">
    <location>
        <begin position="1"/>
        <end position="27"/>
    </location>
</feature>
<feature type="chain" id="PRO_5035777555" description="Fibronectin type-III domain-containing protein" evidence="9">
    <location>
        <begin position="28"/>
        <end position="430"/>
    </location>
</feature>
<dbReference type="Gene3D" id="2.60.40.10">
    <property type="entry name" value="Immunoglobulins"/>
    <property type="match status" value="3"/>
</dbReference>
<dbReference type="InterPro" id="IPR003961">
    <property type="entry name" value="FN3_dom"/>
</dbReference>
<evidence type="ECO:0000256" key="6">
    <source>
        <dbReference type="ARBA" id="ARBA00023170"/>
    </source>
</evidence>
<proteinExistence type="predicted"/>
<evidence type="ECO:0000313" key="12">
    <source>
        <dbReference type="Proteomes" id="UP000824540"/>
    </source>
</evidence>
<accession>A0A8T2P5T1</accession>
<dbReference type="SUPFAM" id="SSF49265">
    <property type="entry name" value="Fibronectin type III"/>
    <property type="match status" value="3"/>
</dbReference>
<dbReference type="PANTHER" id="PTHR23037">
    <property type="entry name" value="CYTOKINE RECEPTOR"/>
    <property type="match status" value="1"/>
</dbReference>
<keyword evidence="3 9" id="KW-0732">Signal</keyword>
<reference evidence="11" key="1">
    <citation type="thesis" date="2021" institute="BYU ScholarsArchive" country="Provo, UT, USA">
        <title>Applications of and Algorithms for Genome Assembly and Genomic Analyses with an Emphasis on Marine Teleosts.</title>
        <authorList>
            <person name="Pickett B.D."/>
        </authorList>
    </citation>
    <scope>NUCLEOTIDE SEQUENCE</scope>
    <source>
        <strain evidence="11">HI-2016</strain>
    </source>
</reference>
<sequence length="430" mass="49306">MDLRFTVFFLIVYCWMAFALVSHETGALPPPSQLSFSYINNFCVSLSWSPPENLSSSICEVEYSMVVTVDQESEKHTIRKDTHFESCLDIDRGVNYTLRAQPQNCSHRTLSQDVVWSIPRSEEKLVKDFECVYYSSGSMNCTWSPADQTTDLQLYYWYKNMAQPLKPCGLYLYTGGLKTGCHLHGDFLNVTNLTTEVFFLINRTHGPSTLQNKFKRTTRDNSNQMKPWPPKLTIKRADDMLELHCDPPSGFDPRLNYWDYTYRYRTSKDSNWKEIPNKSRAESISYNHHFQYRVQVKAICKSICGTGVSDWSQEESYGQDKTSERSFPLALITVPVVVTICAILLLFFLKRLQVLILPQIPDPLKSLKDLTNSKNDPTLPGSSTTKSLVNQRVYVPENPELCLDVKLVETEPILEPRPFSNSAVGTHRPL</sequence>
<name>A0A8T2P5T1_9TELE</name>
<dbReference type="GO" id="GO:0004896">
    <property type="term" value="F:cytokine receptor activity"/>
    <property type="evidence" value="ECO:0007669"/>
    <property type="project" value="TreeGrafter"/>
</dbReference>
<organism evidence="11 12">
    <name type="scientific">Albula glossodonta</name>
    <name type="common">roundjaw bonefish</name>
    <dbReference type="NCBI Taxonomy" id="121402"/>
    <lineage>
        <taxon>Eukaryota</taxon>
        <taxon>Metazoa</taxon>
        <taxon>Chordata</taxon>
        <taxon>Craniata</taxon>
        <taxon>Vertebrata</taxon>
        <taxon>Euteleostomi</taxon>
        <taxon>Actinopterygii</taxon>
        <taxon>Neopterygii</taxon>
        <taxon>Teleostei</taxon>
        <taxon>Albuliformes</taxon>
        <taxon>Albulidae</taxon>
        <taxon>Albula</taxon>
    </lineage>
</organism>
<keyword evidence="12" id="KW-1185">Reference proteome</keyword>
<evidence type="ECO:0000256" key="4">
    <source>
        <dbReference type="ARBA" id="ARBA00022989"/>
    </source>
</evidence>
<comment type="caution">
    <text evidence="11">The sequence shown here is derived from an EMBL/GenBank/DDBJ whole genome shotgun (WGS) entry which is preliminary data.</text>
</comment>
<evidence type="ECO:0000256" key="3">
    <source>
        <dbReference type="ARBA" id="ARBA00022729"/>
    </source>
</evidence>
<evidence type="ECO:0000256" key="9">
    <source>
        <dbReference type="SAM" id="SignalP"/>
    </source>
</evidence>
<dbReference type="Proteomes" id="UP000824540">
    <property type="component" value="Unassembled WGS sequence"/>
</dbReference>
<dbReference type="InterPro" id="IPR013783">
    <property type="entry name" value="Ig-like_fold"/>
</dbReference>
<evidence type="ECO:0000256" key="1">
    <source>
        <dbReference type="ARBA" id="ARBA00004479"/>
    </source>
</evidence>
<evidence type="ECO:0000256" key="7">
    <source>
        <dbReference type="ARBA" id="ARBA00023180"/>
    </source>
</evidence>
<feature type="domain" description="Fibronectin type-III" evidence="10">
    <location>
        <begin position="30"/>
        <end position="124"/>
    </location>
</feature>
<dbReference type="PANTHER" id="PTHR23037:SF47">
    <property type="entry name" value="INTERLEUKIN 2 RECEPTOR SUBUNIT GAMMA"/>
    <property type="match status" value="1"/>
</dbReference>
<evidence type="ECO:0000313" key="11">
    <source>
        <dbReference type="EMBL" id="KAG9346631.1"/>
    </source>
</evidence>
<dbReference type="Pfam" id="PF22012">
    <property type="entry name" value="TSLPR_D1"/>
    <property type="match status" value="1"/>
</dbReference>
<evidence type="ECO:0000256" key="2">
    <source>
        <dbReference type="ARBA" id="ARBA00022692"/>
    </source>
</evidence>
<comment type="subcellular location">
    <subcellularLocation>
        <location evidence="1">Membrane</location>
        <topology evidence="1">Single-pass type I membrane protein</topology>
    </subcellularLocation>
</comment>
<dbReference type="GO" id="GO:0009897">
    <property type="term" value="C:external side of plasma membrane"/>
    <property type="evidence" value="ECO:0007669"/>
    <property type="project" value="TreeGrafter"/>
</dbReference>
<dbReference type="AlphaFoldDB" id="A0A8T2P5T1"/>
<dbReference type="PROSITE" id="PS50853">
    <property type="entry name" value="FN3"/>
    <property type="match status" value="1"/>
</dbReference>